<dbReference type="GeneID" id="54423186"/>
<dbReference type="Proteomes" id="UP000504638">
    <property type="component" value="Unplaced"/>
</dbReference>
<evidence type="ECO:0000313" key="9">
    <source>
        <dbReference type="RefSeq" id="XP_033530969.1"/>
    </source>
</evidence>
<feature type="transmembrane region" description="Helical" evidence="5">
    <location>
        <begin position="277"/>
        <end position="296"/>
    </location>
</feature>
<feature type="transmembrane region" description="Helical" evidence="5">
    <location>
        <begin position="245"/>
        <end position="265"/>
    </location>
</feature>
<evidence type="ECO:0000256" key="2">
    <source>
        <dbReference type="ARBA" id="ARBA00022692"/>
    </source>
</evidence>
<dbReference type="RefSeq" id="XP_033530969.1">
    <property type="nucleotide sequence ID" value="XM_033682616.1"/>
</dbReference>
<dbReference type="GO" id="GO:0016020">
    <property type="term" value="C:membrane"/>
    <property type="evidence" value="ECO:0007669"/>
    <property type="project" value="UniProtKB-SubCell"/>
</dbReference>
<dbReference type="Gene3D" id="1.20.1250.20">
    <property type="entry name" value="MFS general substrate transporter like domains"/>
    <property type="match status" value="1"/>
</dbReference>
<evidence type="ECO:0000256" key="5">
    <source>
        <dbReference type="SAM" id="Phobius"/>
    </source>
</evidence>
<evidence type="ECO:0000256" key="4">
    <source>
        <dbReference type="ARBA" id="ARBA00023136"/>
    </source>
</evidence>
<feature type="domain" description="Major facilitator superfamily (MFS) profile" evidence="6">
    <location>
        <begin position="46"/>
        <end position="516"/>
    </location>
</feature>
<feature type="transmembrane region" description="Helical" evidence="5">
    <location>
        <begin position="354"/>
        <end position="375"/>
    </location>
</feature>
<feature type="transmembrane region" description="Helical" evidence="5">
    <location>
        <begin position="114"/>
        <end position="134"/>
    </location>
</feature>
<organism evidence="7">
    <name type="scientific">Eremomyces bilateralis CBS 781.70</name>
    <dbReference type="NCBI Taxonomy" id="1392243"/>
    <lineage>
        <taxon>Eukaryota</taxon>
        <taxon>Fungi</taxon>
        <taxon>Dikarya</taxon>
        <taxon>Ascomycota</taxon>
        <taxon>Pezizomycotina</taxon>
        <taxon>Dothideomycetes</taxon>
        <taxon>Dothideomycetes incertae sedis</taxon>
        <taxon>Eremomycetales</taxon>
        <taxon>Eremomycetaceae</taxon>
        <taxon>Eremomyces</taxon>
    </lineage>
</organism>
<dbReference type="AlphaFoldDB" id="A0A6G1FUG0"/>
<gene>
    <name evidence="7 9" type="ORF">P152DRAFT_509267</name>
</gene>
<feature type="transmembrane region" description="Helical" evidence="5">
    <location>
        <begin position="201"/>
        <end position="224"/>
    </location>
</feature>
<dbReference type="SUPFAM" id="SSF103473">
    <property type="entry name" value="MFS general substrate transporter"/>
    <property type="match status" value="1"/>
</dbReference>
<keyword evidence="4 5" id="KW-0472">Membrane</keyword>
<dbReference type="InterPro" id="IPR036259">
    <property type="entry name" value="MFS_trans_sf"/>
</dbReference>
<comment type="subcellular location">
    <subcellularLocation>
        <location evidence="1">Membrane</location>
        <topology evidence="1">Multi-pass membrane protein</topology>
    </subcellularLocation>
</comment>
<dbReference type="InterPro" id="IPR011701">
    <property type="entry name" value="MFS"/>
</dbReference>
<reference evidence="9" key="3">
    <citation type="submission" date="2025-04" db="UniProtKB">
        <authorList>
            <consortium name="RefSeq"/>
        </authorList>
    </citation>
    <scope>IDENTIFICATION</scope>
    <source>
        <strain evidence="9">CBS 781.70</strain>
    </source>
</reference>
<feature type="transmembrane region" description="Helical" evidence="5">
    <location>
        <begin position="140"/>
        <end position="161"/>
    </location>
</feature>
<protein>
    <submittedName>
        <fullName evidence="7">Integral membrane protein</fullName>
    </submittedName>
</protein>
<evidence type="ECO:0000256" key="3">
    <source>
        <dbReference type="ARBA" id="ARBA00022989"/>
    </source>
</evidence>
<evidence type="ECO:0000313" key="8">
    <source>
        <dbReference type="Proteomes" id="UP000504638"/>
    </source>
</evidence>
<keyword evidence="8" id="KW-1185">Reference proteome</keyword>
<dbReference type="PANTHER" id="PTHR42718">
    <property type="entry name" value="MAJOR FACILITATOR SUPERFAMILY MULTIDRUG TRANSPORTER MFSC"/>
    <property type="match status" value="1"/>
</dbReference>
<dbReference type="PANTHER" id="PTHR42718:SF27">
    <property type="entry name" value="TRANSPORTER, PUTATIVE-RELATED"/>
    <property type="match status" value="1"/>
</dbReference>
<reference evidence="9" key="2">
    <citation type="submission" date="2020-04" db="EMBL/GenBank/DDBJ databases">
        <authorList>
            <consortium name="NCBI Genome Project"/>
        </authorList>
    </citation>
    <scope>NUCLEOTIDE SEQUENCE</scope>
    <source>
        <strain evidence="9">CBS 781.70</strain>
    </source>
</reference>
<feature type="transmembrane region" description="Helical" evidence="5">
    <location>
        <begin position="493"/>
        <end position="512"/>
    </location>
</feature>
<name>A0A6G1FUG0_9PEZI</name>
<dbReference type="Gene3D" id="1.20.1720.10">
    <property type="entry name" value="Multidrug resistance protein D"/>
    <property type="match status" value="1"/>
</dbReference>
<proteinExistence type="predicted"/>
<dbReference type="GO" id="GO:0022857">
    <property type="term" value="F:transmembrane transporter activity"/>
    <property type="evidence" value="ECO:0007669"/>
    <property type="project" value="InterPro"/>
</dbReference>
<evidence type="ECO:0000313" key="7">
    <source>
        <dbReference type="EMBL" id="KAF1809338.1"/>
    </source>
</evidence>
<dbReference type="PROSITE" id="PS50850">
    <property type="entry name" value="MFS"/>
    <property type="match status" value="1"/>
</dbReference>
<evidence type="ECO:0000256" key="1">
    <source>
        <dbReference type="ARBA" id="ARBA00004141"/>
    </source>
</evidence>
<keyword evidence="2 5" id="KW-0812">Transmembrane</keyword>
<feature type="transmembrane region" description="Helical" evidence="5">
    <location>
        <begin position="173"/>
        <end position="195"/>
    </location>
</feature>
<dbReference type="OrthoDB" id="2130629at2759"/>
<dbReference type="EMBL" id="ML975173">
    <property type="protein sequence ID" value="KAF1809338.1"/>
    <property type="molecule type" value="Genomic_DNA"/>
</dbReference>
<feature type="transmembrane region" description="Helical" evidence="5">
    <location>
        <begin position="44"/>
        <end position="74"/>
    </location>
</feature>
<feature type="transmembrane region" description="Helical" evidence="5">
    <location>
        <begin position="317"/>
        <end position="342"/>
    </location>
</feature>
<sequence length="523" mass="55386">MLTTTSIAENPPASGMSRPSIELVPITYPSSASRSLNEEDVSKGVTAAVITSVTCITGISSLLAGIVTVAMPMIAKDLAIPSNLLLWPASVYALTCGCTLLVLGSIADVVGSRVMYLTGCVLQSIFTMACGLARDGPELIGFRALAGIAISFCLPSAVSIITNTFPPGRRRNISFASMGAGQPVGFSIGLALGGVFSDSIGWRWCFYIAAILNTAIVAIAIFTLPKPPNENESVTWSRLKSEIDWVGALIASTSLALISYIFAAITGSASSIRDPVIITLFCISLALVPTFIIWMSRQERLGRPAIIPNSLWRNKHFTSICIDVFLIWGVFNAIENLLAFFFEYVQHLSGSQASLRFLPAPIGGALANILIGLIVHRVRADWLVIVALAISSVTPLLLAIQDPSWSYWAAVAPAVFLNAVGADTLFTISNLVISSAFPSKTQALAGGVFNTIAQVGKSVGLATSAVIAGSVTAKSSFPDKNGDKALMEGYRATFWYTLGLSLLCVAISLWGLRNIGKVGLKRE</sequence>
<feature type="transmembrane region" description="Helical" evidence="5">
    <location>
        <begin position="454"/>
        <end position="473"/>
    </location>
</feature>
<feature type="transmembrane region" description="Helical" evidence="5">
    <location>
        <begin position="407"/>
        <end position="433"/>
    </location>
</feature>
<evidence type="ECO:0000259" key="6">
    <source>
        <dbReference type="PROSITE" id="PS50850"/>
    </source>
</evidence>
<reference evidence="7 9" key="1">
    <citation type="submission" date="2020-01" db="EMBL/GenBank/DDBJ databases">
        <authorList>
            <consortium name="DOE Joint Genome Institute"/>
            <person name="Haridas S."/>
            <person name="Albert R."/>
            <person name="Binder M."/>
            <person name="Bloem J."/>
            <person name="Labutti K."/>
            <person name="Salamov A."/>
            <person name="Andreopoulos B."/>
            <person name="Baker S.E."/>
            <person name="Barry K."/>
            <person name="Bills G."/>
            <person name="Bluhm B.H."/>
            <person name="Cannon C."/>
            <person name="Castanera R."/>
            <person name="Culley D.E."/>
            <person name="Daum C."/>
            <person name="Ezra D."/>
            <person name="Gonzalez J.B."/>
            <person name="Henrissat B."/>
            <person name="Kuo A."/>
            <person name="Liang C."/>
            <person name="Lipzen A."/>
            <person name="Lutzoni F."/>
            <person name="Magnuson J."/>
            <person name="Mondo S."/>
            <person name="Nolan M."/>
            <person name="Ohm R."/>
            <person name="Pangilinan J."/>
            <person name="Park H.-J."/>
            <person name="Ramirez L."/>
            <person name="Alfaro M."/>
            <person name="Sun H."/>
            <person name="Tritt A."/>
            <person name="Yoshinaga Y."/>
            <person name="Zwiers L.-H."/>
            <person name="Turgeon B.G."/>
            <person name="Goodwin S.B."/>
            <person name="Spatafora J.W."/>
            <person name="Crous P.W."/>
            <person name="Grigoriev I.V."/>
        </authorList>
    </citation>
    <scope>NUCLEOTIDE SEQUENCE</scope>
    <source>
        <strain evidence="7 9">CBS 781.70</strain>
    </source>
</reference>
<accession>A0A6G1FUG0</accession>
<keyword evidence="3 5" id="KW-1133">Transmembrane helix</keyword>
<dbReference type="InterPro" id="IPR020846">
    <property type="entry name" value="MFS_dom"/>
</dbReference>
<dbReference type="Pfam" id="PF07690">
    <property type="entry name" value="MFS_1"/>
    <property type="match status" value="1"/>
</dbReference>
<feature type="transmembrane region" description="Helical" evidence="5">
    <location>
        <begin position="382"/>
        <end position="401"/>
    </location>
</feature>
<feature type="transmembrane region" description="Helical" evidence="5">
    <location>
        <begin position="86"/>
        <end position="107"/>
    </location>
</feature>